<dbReference type="InterPro" id="IPR019600">
    <property type="entry name" value="Hemin_uptake_protein_HemP"/>
</dbReference>
<reference evidence="1 2" key="1">
    <citation type="submission" date="2020-04" db="EMBL/GenBank/DDBJ databases">
        <title>Rhodospirillaceae bacterium KN72 isolated from deep sea.</title>
        <authorList>
            <person name="Zhang D.-C."/>
        </authorList>
    </citation>
    <scope>NUCLEOTIDE SEQUENCE [LARGE SCALE GENOMIC DNA]</scope>
    <source>
        <strain evidence="1 2">KN72</strain>
    </source>
</reference>
<dbReference type="AlphaFoldDB" id="A0A7Y0HI39"/>
<sequence length="56" mass="6179">MNAQAASSMRTEATGSDPIVVSSSDLLRGRTEIMIDHGGECYRLRRTRQGKLILTK</sequence>
<dbReference type="Proteomes" id="UP000539372">
    <property type="component" value="Unassembled WGS sequence"/>
</dbReference>
<dbReference type="RefSeq" id="WP_169626493.1">
    <property type="nucleotide sequence ID" value="NZ_JABBNT010000005.1"/>
</dbReference>
<evidence type="ECO:0000313" key="1">
    <source>
        <dbReference type="EMBL" id="NMM46104.1"/>
    </source>
</evidence>
<organism evidence="1 2">
    <name type="scientific">Pacificispira spongiicola</name>
    <dbReference type="NCBI Taxonomy" id="2729598"/>
    <lineage>
        <taxon>Bacteria</taxon>
        <taxon>Pseudomonadati</taxon>
        <taxon>Pseudomonadota</taxon>
        <taxon>Alphaproteobacteria</taxon>
        <taxon>Rhodospirillales</taxon>
        <taxon>Rhodospirillaceae</taxon>
        <taxon>Pacificispira</taxon>
    </lineage>
</organism>
<dbReference type="Pfam" id="PF10636">
    <property type="entry name" value="hemP"/>
    <property type="match status" value="1"/>
</dbReference>
<accession>A0A7Y0HI39</accession>
<comment type="caution">
    <text evidence="1">The sequence shown here is derived from an EMBL/GenBank/DDBJ whole genome shotgun (WGS) entry which is preliminary data.</text>
</comment>
<name>A0A7Y0HI39_9PROT</name>
<dbReference type="EMBL" id="JABBNT010000005">
    <property type="protein sequence ID" value="NMM46104.1"/>
    <property type="molecule type" value="Genomic_DNA"/>
</dbReference>
<dbReference type="Gene3D" id="2.10.70.10">
    <property type="entry name" value="Complement Module, domain 1"/>
    <property type="match status" value="1"/>
</dbReference>
<proteinExistence type="predicted"/>
<gene>
    <name evidence="1" type="ORF">HH303_16550</name>
</gene>
<evidence type="ECO:0000313" key="2">
    <source>
        <dbReference type="Proteomes" id="UP000539372"/>
    </source>
</evidence>
<keyword evidence="2" id="KW-1185">Reference proteome</keyword>
<protein>
    <submittedName>
        <fullName evidence="1">Hemin uptake protein HemP</fullName>
    </submittedName>
</protein>